<sequence>MFIQTENTPNPDALKFNPNTNVLPEGFPSAFLEYMNPRSTLAPPHPSPLAAKLFNVDGITSVFFGSNYITVSKDSSVPWAHIKPEVFSLISEYVASGQPMVNVAQGSAAGEGQESEEDSLAYNEDDDEVVGMIKELLETRIRPAIQEDGGDIEFRGFQDGIVMLKLREVTGVEQVLDEEEEVALKEFAKFEEKLRQQKGPEATASTIGKGSLDTVE</sequence>
<dbReference type="Pfam" id="PF08712">
    <property type="entry name" value="Nfu_N"/>
    <property type="match status" value="1"/>
</dbReference>
<organism evidence="4 5">
    <name type="scientific">Lasiodiplodia theobromae</name>
    <dbReference type="NCBI Taxonomy" id="45133"/>
    <lineage>
        <taxon>Eukaryota</taxon>
        <taxon>Fungi</taxon>
        <taxon>Dikarya</taxon>
        <taxon>Ascomycota</taxon>
        <taxon>Pezizomycotina</taxon>
        <taxon>Dothideomycetes</taxon>
        <taxon>Dothideomycetes incertae sedis</taxon>
        <taxon>Botryosphaeriales</taxon>
        <taxon>Botryosphaeriaceae</taxon>
        <taxon>Lasiodiplodia</taxon>
    </lineage>
</organism>
<dbReference type="InterPro" id="IPR035433">
    <property type="entry name" value="NFU1-like"/>
</dbReference>
<dbReference type="InterPro" id="IPR036498">
    <property type="entry name" value="Nfu/NifU_N_sf"/>
</dbReference>
<dbReference type="Proteomes" id="UP000325902">
    <property type="component" value="Unassembled WGS sequence"/>
</dbReference>
<dbReference type="FunFam" id="3.30.1370.70:FF:000001">
    <property type="entry name" value="NifU-like protein 4, mitochondrial"/>
    <property type="match status" value="1"/>
</dbReference>
<accession>A0A5N5DFQ4</accession>
<name>A0A5N5DFQ4_9PEZI</name>
<dbReference type="GO" id="GO:0051536">
    <property type="term" value="F:iron-sulfur cluster binding"/>
    <property type="evidence" value="ECO:0007669"/>
    <property type="project" value="InterPro"/>
</dbReference>
<feature type="domain" description="Scaffold protein Nfu/NifU N-terminal" evidence="3">
    <location>
        <begin position="3"/>
        <end position="97"/>
    </location>
</feature>
<dbReference type="GO" id="GO:0005739">
    <property type="term" value="C:mitochondrion"/>
    <property type="evidence" value="ECO:0007669"/>
    <property type="project" value="TreeGrafter"/>
</dbReference>
<protein>
    <submittedName>
        <fullName evidence="4">NFU1 iron-sulfur cluster scaffold-like protein</fullName>
    </submittedName>
</protein>
<evidence type="ECO:0000256" key="1">
    <source>
        <dbReference type="ARBA" id="ARBA00006420"/>
    </source>
</evidence>
<dbReference type="Gene3D" id="3.30.1370.70">
    <property type="entry name" value="Scaffold protein Nfu/NifU, N-terminal domain"/>
    <property type="match status" value="1"/>
</dbReference>
<dbReference type="SUPFAM" id="SSF110836">
    <property type="entry name" value="Hypothetical protein SAV1430"/>
    <property type="match status" value="1"/>
</dbReference>
<dbReference type="AlphaFoldDB" id="A0A5N5DFQ4"/>
<evidence type="ECO:0000313" key="4">
    <source>
        <dbReference type="EMBL" id="KAB2576686.1"/>
    </source>
</evidence>
<evidence type="ECO:0000259" key="3">
    <source>
        <dbReference type="SMART" id="SM00932"/>
    </source>
</evidence>
<dbReference type="Gene3D" id="3.30.300.130">
    <property type="entry name" value="Fe-S cluster assembly (FSCA)"/>
    <property type="match status" value="1"/>
</dbReference>
<dbReference type="SUPFAM" id="SSF117916">
    <property type="entry name" value="Fe-S cluster assembly (FSCA) domain-like"/>
    <property type="match status" value="1"/>
</dbReference>
<keyword evidence="5" id="KW-1185">Reference proteome</keyword>
<dbReference type="PIRSF" id="PIRSF036773">
    <property type="entry name" value="HIRIP5"/>
    <property type="match status" value="1"/>
</dbReference>
<evidence type="ECO:0000313" key="5">
    <source>
        <dbReference type="Proteomes" id="UP000325902"/>
    </source>
</evidence>
<dbReference type="Pfam" id="PF01106">
    <property type="entry name" value="NifU"/>
    <property type="match status" value="1"/>
</dbReference>
<dbReference type="GO" id="GO:0005506">
    <property type="term" value="F:iron ion binding"/>
    <property type="evidence" value="ECO:0007669"/>
    <property type="project" value="InterPro"/>
</dbReference>
<comment type="similarity">
    <text evidence="1">Belongs to the NifU family.</text>
</comment>
<dbReference type="EMBL" id="VCHE01000022">
    <property type="protein sequence ID" value="KAB2576686.1"/>
    <property type="molecule type" value="Genomic_DNA"/>
</dbReference>
<feature type="region of interest" description="Disordered" evidence="2">
    <location>
        <begin position="195"/>
        <end position="216"/>
    </location>
</feature>
<dbReference type="PANTHER" id="PTHR11178:SF1">
    <property type="entry name" value="NFU1 IRON-SULFUR CLUSTER SCAFFOLD HOMOLOG, MITOCHONDRIAL"/>
    <property type="match status" value="1"/>
</dbReference>
<dbReference type="GO" id="GO:0016226">
    <property type="term" value="P:iron-sulfur cluster assembly"/>
    <property type="evidence" value="ECO:0007669"/>
    <property type="project" value="InterPro"/>
</dbReference>
<dbReference type="OrthoDB" id="565552at2759"/>
<evidence type="ECO:0000256" key="2">
    <source>
        <dbReference type="SAM" id="MobiDB-lite"/>
    </source>
</evidence>
<reference evidence="4 5" key="1">
    <citation type="journal article" date="2019" name="Sci. Rep.">
        <title>A multi-omics analysis of the grapevine pathogen Lasiodiplodia theobromae reveals that temperature affects the expression of virulence- and pathogenicity-related genes.</title>
        <authorList>
            <person name="Felix C."/>
            <person name="Meneses R."/>
            <person name="Goncalves M.F.M."/>
            <person name="Tilleman L."/>
            <person name="Duarte A.S."/>
            <person name="Jorrin-Novo J.V."/>
            <person name="Van de Peer Y."/>
            <person name="Deforce D."/>
            <person name="Van Nieuwerburgh F."/>
            <person name="Esteves A.C."/>
            <person name="Alves A."/>
        </authorList>
    </citation>
    <scope>NUCLEOTIDE SEQUENCE [LARGE SCALE GENOMIC DNA]</scope>
    <source>
        <strain evidence="4 5">LA-SOL3</strain>
    </source>
</reference>
<comment type="caution">
    <text evidence="4">The sequence shown here is derived from an EMBL/GenBank/DDBJ whole genome shotgun (WGS) entry which is preliminary data.</text>
</comment>
<dbReference type="PANTHER" id="PTHR11178">
    <property type="entry name" value="IRON-SULFUR CLUSTER SCAFFOLD PROTEIN NFU-RELATED"/>
    <property type="match status" value="1"/>
</dbReference>
<gene>
    <name evidence="4" type="ORF">DBV05_g4639</name>
</gene>
<proteinExistence type="inferred from homology"/>
<dbReference type="InterPro" id="IPR034904">
    <property type="entry name" value="FSCA_dom_sf"/>
</dbReference>
<dbReference type="SMART" id="SM00932">
    <property type="entry name" value="Nfu_N"/>
    <property type="match status" value="1"/>
</dbReference>
<dbReference type="InterPro" id="IPR014824">
    <property type="entry name" value="Nfu/NifU_N"/>
</dbReference>
<dbReference type="InterPro" id="IPR001075">
    <property type="entry name" value="NIF_FeS_clus_asmbl_NifU_C"/>
</dbReference>